<sequence length="102" mass="11579">MKISKGAIITIIFALSILLIIVSAIKEGEPTSYPKLHSYLNNAFNENEYGVSIYTEEGENVTDSFLEENRELYEKGDMDEIVDKFVDSNYILGMKNFSPDDE</sequence>
<evidence type="ECO:0000313" key="2">
    <source>
        <dbReference type="Proteomes" id="UP000198558"/>
    </source>
</evidence>
<dbReference type="AlphaFoldDB" id="A0A1I0DWF0"/>
<gene>
    <name evidence="1" type="ORF">SAMN04489758_10813</name>
</gene>
<protein>
    <submittedName>
        <fullName evidence="1">Uncharacterized protein</fullName>
    </submittedName>
</protein>
<accession>A0A1I0DWF0</accession>
<reference evidence="2" key="1">
    <citation type="submission" date="2016-10" db="EMBL/GenBank/DDBJ databases">
        <authorList>
            <person name="Varghese N."/>
            <person name="Submissions S."/>
        </authorList>
    </citation>
    <scope>NUCLEOTIDE SEQUENCE [LARGE SCALE GENOMIC DNA]</scope>
    <source>
        <strain evidence="2">DSM 1551</strain>
    </source>
</reference>
<dbReference type="GeneID" id="78288017"/>
<proteinExistence type="predicted"/>
<keyword evidence="2" id="KW-1185">Reference proteome</keyword>
<organism evidence="1 2">
    <name type="scientific">Thomasclavelia cocleata</name>
    <dbReference type="NCBI Taxonomy" id="69824"/>
    <lineage>
        <taxon>Bacteria</taxon>
        <taxon>Bacillati</taxon>
        <taxon>Bacillota</taxon>
        <taxon>Erysipelotrichia</taxon>
        <taxon>Erysipelotrichales</taxon>
        <taxon>Coprobacillaceae</taxon>
        <taxon>Thomasclavelia</taxon>
    </lineage>
</organism>
<name>A0A1I0DWF0_9FIRM</name>
<dbReference type="EMBL" id="FOIN01000008">
    <property type="protein sequence ID" value="SET36360.1"/>
    <property type="molecule type" value="Genomic_DNA"/>
</dbReference>
<evidence type="ECO:0000313" key="1">
    <source>
        <dbReference type="EMBL" id="SET36360.1"/>
    </source>
</evidence>
<dbReference type="Proteomes" id="UP000198558">
    <property type="component" value="Unassembled WGS sequence"/>
</dbReference>
<dbReference type="RefSeq" id="WP_092353112.1">
    <property type="nucleotide sequence ID" value="NZ_FOIN01000008.1"/>
</dbReference>